<dbReference type="GO" id="GO:0003677">
    <property type="term" value="F:DNA binding"/>
    <property type="evidence" value="ECO:0007669"/>
    <property type="project" value="UniProtKB-KW"/>
</dbReference>
<dbReference type="Proteomes" id="UP000070260">
    <property type="component" value="Plasmid pJFP838A"/>
</dbReference>
<dbReference type="RefSeq" id="WP_061429536.1">
    <property type="nucleotide sequence ID" value="NZ_CATNZX010000001.1"/>
</dbReference>
<accession>A0A140GQW6</accession>
<geneLocation type="plasmid" evidence="2 3">
    <name>pJFP838A</name>
</geneLocation>
<dbReference type="AlphaFoldDB" id="A0A140GQW6"/>
<proteinExistence type="predicted"/>
<evidence type="ECO:0000259" key="1">
    <source>
        <dbReference type="PROSITE" id="PS50943"/>
    </source>
</evidence>
<dbReference type="SMART" id="SM00530">
    <property type="entry name" value="HTH_XRE"/>
    <property type="match status" value="1"/>
</dbReference>
<dbReference type="Pfam" id="PF01381">
    <property type="entry name" value="HTH_3"/>
    <property type="match status" value="1"/>
</dbReference>
<protein>
    <submittedName>
        <fullName evidence="2">Putative DNA-binding protein</fullName>
    </submittedName>
</protein>
<dbReference type="Gene3D" id="1.10.260.40">
    <property type="entry name" value="lambda repressor-like DNA-binding domains"/>
    <property type="match status" value="1"/>
</dbReference>
<evidence type="ECO:0000313" key="3">
    <source>
        <dbReference type="Proteomes" id="UP000070260"/>
    </source>
</evidence>
<sequence length="205" mass="24495">MIIKLDKLSDIFNKYNYFLTDTKNTCEIDCFVRKYMEEKKVKIKTLAENTGISRQTLYLIAQGEINPGIDYCLKISEALNVPVNELFKLNENSWCKPVKIDGLSCFLDFKYLEIIDFNERKSRVKKEKDLFYDSRDKVTLTKEEYENLKEKFLEENFKDVLIQTKKEYPCKSEKSINKLAKDNLLLKFNDRYFDRFQKLAEKLHK</sequence>
<dbReference type="OrthoDB" id="6386941at2"/>
<dbReference type="EMBL" id="CP013615">
    <property type="protein sequence ID" value="AMN30925.1"/>
    <property type="molecule type" value="Genomic_DNA"/>
</dbReference>
<dbReference type="PATRIC" id="fig|1502.177.peg.3215"/>
<dbReference type="InterPro" id="IPR010982">
    <property type="entry name" value="Lambda_DNA-bd_dom_sf"/>
</dbReference>
<dbReference type="CDD" id="cd00093">
    <property type="entry name" value="HTH_XRE"/>
    <property type="match status" value="1"/>
</dbReference>
<dbReference type="SUPFAM" id="SSF47413">
    <property type="entry name" value="lambda repressor-like DNA-binding domains"/>
    <property type="match status" value="1"/>
</dbReference>
<dbReference type="PROSITE" id="PS50943">
    <property type="entry name" value="HTH_CROC1"/>
    <property type="match status" value="1"/>
</dbReference>
<reference evidence="2 3" key="1">
    <citation type="journal article" date="2016" name="PLoS ONE">
        <title>Plasmid Characterization and Chromosome Analysis of Two netF+ Clostridium perfringens Isolates Associated with Foal and Canine Necrotizing Enteritis.</title>
        <authorList>
            <person name="Mehdizadeh Gohari I."/>
            <person name="Kropinski A.M."/>
            <person name="Weese S.J."/>
            <person name="Parreira V.R."/>
            <person name="Whitehead A.E."/>
            <person name="Boerlin P."/>
            <person name="Prescott J.F."/>
        </authorList>
    </citation>
    <scope>NUCLEOTIDE SEQUENCE [LARGE SCALE GENOMIC DNA]</scope>
    <source>
        <strain evidence="2 3">JP838</strain>
        <plasmid evidence="3">Plasmid pJFP838A</plasmid>
    </source>
</reference>
<name>A0A140GQW6_CLOPF</name>
<keyword evidence="2" id="KW-0614">Plasmid</keyword>
<dbReference type="InterPro" id="IPR001387">
    <property type="entry name" value="Cro/C1-type_HTH"/>
</dbReference>
<feature type="domain" description="HTH cro/C1-type" evidence="1">
    <location>
        <begin position="32"/>
        <end position="86"/>
    </location>
</feature>
<evidence type="ECO:0000313" key="2">
    <source>
        <dbReference type="EMBL" id="AMN30925.1"/>
    </source>
</evidence>
<organism evidence="2 3">
    <name type="scientific">Clostridium perfringens</name>
    <dbReference type="NCBI Taxonomy" id="1502"/>
    <lineage>
        <taxon>Bacteria</taxon>
        <taxon>Bacillati</taxon>
        <taxon>Bacillota</taxon>
        <taxon>Clostridia</taxon>
        <taxon>Eubacteriales</taxon>
        <taxon>Clostridiaceae</taxon>
        <taxon>Clostridium</taxon>
    </lineage>
</organism>
<keyword evidence="2" id="KW-0238">DNA-binding</keyword>
<gene>
    <name evidence="2" type="ORF">JFP838_pA0009</name>
</gene>